<feature type="non-terminal residue" evidence="2">
    <location>
        <position position="1"/>
    </location>
</feature>
<comment type="caution">
    <text evidence="2">The sequence shown here is derived from an EMBL/GenBank/DDBJ whole genome shotgun (WGS) entry which is preliminary data.</text>
</comment>
<dbReference type="EMBL" id="CAUYUJ010020555">
    <property type="protein sequence ID" value="CAK0899144.1"/>
    <property type="molecule type" value="Genomic_DNA"/>
</dbReference>
<evidence type="ECO:0000313" key="3">
    <source>
        <dbReference type="Proteomes" id="UP001189429"/>
    </source>
</evidence>
<feature type="region of interest" description="Disordered" evidence="1">
    <location>
        <begin position="1"/>
        <end position="54"/>
    </location>
</feature>
<gene>
    <name evidence="2" type="ORF">PCOR1329_LOCUS76727</name>
</gene>
<protein>
    <submittedName>
        <fullName evidence="2">Uncharacterized protein</fullName>
    </submittedName>
</protein>
<evidence type="ECO:0000313" key="2">
    <source>
        <dbReference type="EMBL" id="CAK0899144.1"/>
    </source>
</evidence>
<sequence>SRRARRCPRRRPRTSRRSPWNRAPRRSWRTIVRWGPGPGGRSACRARRAPTCSR</sequence>
<reference evidence="2" key="1">
    <citation type="submission" date="2023-10" db="EMBL/GenBank/DDBJ databases">
        <authorList>
            <person name="Chen Y."/>
            <person name="Shah S."/>
            <person name="Dougan E. K."/>
            <person name="Thang M."/>
            <person name="Chan C."/>
        </authorList>
    </citation>
    <scope>NUCLEOTIDE SEQUENCE [LARGE SCALE GENOMIC DNA]</scope>
</reference>
<evidence type="ECO:0000256" key="1">
    <source>
        <dbReference type="SAM" id="MobiDB-lite"/>
    </source>
</evidence>
<name>A0ABN9XHE5_9DINO</name>
<keyword evidence="3" id="KW-1185">Reference proteome</keyword>
<feature type="compositionally biased region" description="Basic residues" evidence="1">
    <location>
        <begin position="1"/>
        <end position="16"/>
    </location>
</feature>
<organism evidence="2 3">
    <name type="scientific">Prorocentrum cordatum</name>
    <dbReference type="NCBI Taxonomy" id="2364126"/>
    <lineage>
        <taxon>Eukaryota</taxon>
        <taxon>Sar</taxon>
        <taxon>Alveolata</taxon>
        <taxon>Dinophyceae</taxon>
        <taxon>Prorocentrales</taxon>
        <taxon>Prorocentraceae</taxon>
        <taxon>Prorocentrum</taxon>
    </lineage>
</organism>
<accession>A0ABN9XHE5</accession>
<proteinExistence type="predicted"/>
<dbReference type="Proteomes" id="UP001189429">
    <property type="component" value="Unassembled WGS sequence"/>
</dbReference>
<feature type="non-terminal residue" evidence="2">
    <location>
        <position position="54"/>
    </location>
</feature>